<sequence>MPADYGFTGSAWSDWREQIADEIFVEQSIVYWLRAFIADTERNQHPVWDESNLTGGLIDIFGMSPDAAYKLVRSLPVSVLLSQSQAYWAREWVREHEQAVSRDFQIFVAGLSADQVYEYTEGDSDNSDIGAGSEAEDEGGASGEDGGQSGSGGDDDEDDDDDVDSIDSPDAADAVRIPVIKSGGALRATDLSLVHALLRHANRPVDGRCWYHTTDWAGGYDIAVNGIDQSRGQTCQDFGGRTSSYYLNHEWHAAVDWGVQRFPRNTAILVYDLSDALASHTDKTLDLTEDPRLWSRVVRASRSGKANDSDGHRFVIGPQAKNGKDLIKNKTAAPKKHDTLQQTAVKGNAASTATNQSLIGVILTNQRGM</sequence>
<dbReference type="EMBL" id="JADGJQ010000072">
    <property type="protein sequence ID" value="KAJ3173318.1"/>
    <property type="molecule type" value="Genomic_DNA"/>
</dbReference>
<dbReference type="AlphaFoldDB" id="A0AAD5TDM0"/>
<proteinExistence type="predicted"/>
<feature type="compositionally biased region" description="Acidic residues" evidence="1">
    <location>
        <begin position="153"/>
        <end position="167"/>
    </location>
</feature>
<evidence type="ECO:0000313" key="2">
    <source>
        <dbReference type="EMBL" id="KAJ3173318.1"/>
    </source>
</evidence>
<feature type="region of interest" description="Disordered" evidence="1">
    <location>
        <begin position="120"/>
        <end position="170"/>
    </location>
</feature>
<dbReference type="Proteomes" id="UP001212152">
    <property type="component" value="Unassembled WGS sequence"/>
</dbReference>
<comment type="caution">
    <text evidence="2">The sequence shown here is derived from an EMBL/GenBank/DDBJ whole genome shotgun (WGS) entry which is preliminary data.</text>
</comment>
<accession>A0AAD5TDM0</accession>
<evidence type="ECO:0000313" key="3">
    <source>
        <dbReference type="Proteomes" id="UP001212152"/>
    </source>
</evidence>
<name>A0AAD5TDM0_9FUNG</name>
<gene>
    <name evidence="2" type="ORF">HDU87_007692</name>
</gene>
<keyword evidence="3" id="KW-1185">Reference proteome</keyword>
<organism evidence="2 3">
    <name type="scientific">Geranomyces variabilis</name>
    <dbReference type="NCBI Taxonomy" id="109894"/>
    <lineage>
        <taxon>Eukaryota</taxon>
        <taxon>Fungi</taxon>
        <taxon>Fungi incertae sedis</taxon>
        <taxon>Chytridiomycota</taxon>
        <taxon>Chytridiomycota incertae sedis</taxon>
        <taxon>Chytridiomycetes</taxon>
        <taxon>Spizellomycetales</taxon>
        <taxon>Powellomycetaceae</taxon>
        <taxon>Geranomyces</taxon>
    </lineage>
</organism>
<feature type="compositionally biased region" description="Gly residues" evidence="1">
    <location>
        <begin position="140"/>
        <end position="152"/>
    </location>
</feature>
<reference evidence="2" key="1">
    <citation type="submission" date="2020-05" db="EMBL/GenBank/DDBJ databases">
        <title>Phylogenomic resolution of chytrid fungi.</title>
        <authorList>
            <person name="Stajich J.E."/>
            <person name="Amses K."/>
            <person name="Simmons R."/>
            <person name="Seto K."/>
            <person name="Myers J."/>
            <person name="Bonds A."/>
            <person name="Quandt C.A."/>
            <person name="Barry K."/>
            <person name="Liu P."/>
            <person name="Grigoriev I."/>
            <person name="Longcore J.E."/>
            <person name="James T.Y."/>
        </authorList>
    </citation>
    <scope>NUCLEOTIDE SEQUENCE</scope>
    <source>
        <strain evidence="2">JEL0379</strain>
    </source>
</reference>
<evidence type="ECO:0000256" key="1">
    <source>
        <dbReference type="SAM" id="MobiDB-lite"/>
    </source>
</evidence>
<protein>
    <submittedName>
        <fullName evidence="2">Uncharacterized protein</fullName>
    </submittedName>
</protein>